<evidence type="ECO:0000256" key="4">
    <source>
        <dbReference type="ARBA" id="ARBA00022694"/>
    </source>
</evidence>
<comment type="subcellular location">
    <subcellularLocation>
        <location evidence="10">Cytoplasm</location>
    </subcellularLocation>
</comment>
<dbReference type="NCBIfam" id="NF001138">
    <property type="entry name" value="PRK00143.1"/>
    <property type="match status" value="1"/>
</dbReference>
<dbReference type="Gene3D" id="3.40.50.620">
    <property type="entry name" value="HUPs"/>
    <property type="match status" value="1"/>
</dbReference>
<dbReference type="AlphaFoldDB" id="A0A239VF08"/>
<keyword evidence="3 10" id="KW-0808">Transferase</keyword>
<dbReference type="InterPro" id="IPR004506">
    <property type="entry name" value="MnmA-like"/>
</dbReference>
<dbReference type="OrthoDB" id="9800696at2"/>
<feature type="binding site" evidence="10">
    <location>
        <begin position="7"/>
        <end position="14"/>
    </location>
    <ligand>
        <name>ATP</name>
        <dbReference type="ChEBI" id="CHEBI:30616"/>
    </ligand>
</feature>
<evidence type="ECO:0000256" key="5">
    <source>
        <dbReference type="ARBA" id="ARBA00022741"/>
    </source>
</evidence>
<evidence type="ECO:0000256" key="2">
    <source>
        <dbReference type="ARBA" id="ARBA00022555"/>
    </source>
</evidence>
<dbReference type="InterPro" id="IPR014729">
    <property type="entry name" value="Rossmann-like_a/b/a_fold"/>
</dbReference>
<keyword evidence="6 10" id="KW-0067">ATP-binding</keyword>
<dbReference type="HAMAP" id="MF_00144">
    <property type="entry name" value="tRNA_thiouridyl_MnmA"/>
    <property type="match status" value="1"/>
</dbReference>
<dbReference type="Gene3D" id="2.40.30.10">
    <property type="entry name" value="Translation factors"/>
    <property type="match status" value="1"/>
</dbReference>
<organism evidence="13 14">
    <name type="scientific">Dermatophilus congolensis</name>
    <dbReference type="NCBI Taxonomy" id="1863"/>
    <lineage>
        <taxon>Bacteria</taxon>
        <taxon>Bacillati</taxon>
        <taxon>Actinomycetota</taxon>
        <taxon>Actinomycetes</taxon>
        <taxon>Micrococcales</taxon>
        <taxon>Dermatophilaceae</taxon>
        <taxon>Dermatophilus</taxon>
    </lineage>
</organism>
<feature type="binding site" evidence="10">
    <location>
        <position position="33"/>
    </location>
    <ligand>
        <name>ATP</name>
        <dbReference type="ChEBI" id="CHEBI:30616"/>
    </ligand>
</feature>
<dbReference type="GO" id="GO:0000049">
    <property type="term" value="F:tRNA binding"/>
    <property type="evidence" value="ECO:0007669"/>
    <property type="project" value="UniProtKB-KW"/>
</dbReference>
<name>A0A239VF08_9MICO</name>
<dbReference type="GO" id="GO:0005524">
    <property type="term" value="F:ATP binding"/>
    <property type="evidence" value="ECO:0007669"/>
    <property type="project" value="UniProtKB-KW"/>
</dbReference>
<feature type="active site" description="Nucleophile" evidence="10">
    <location>
        <position position="102"/>
    </location>
</feature>
<feature type="site" description="Interaction with tRNA" evidence="10">
    <location>
        <position position="346"/>
    </location>
</feature>
<feature type="site" description="Interaction with tRNA" evidence="10">
    <location>
        <position position="127"/>
    </location>
</feature>
<feature type="domain" description="tRNA-specific 2-thiouridylase MnmA-like central" evidence="12">
    <location>
        <begin position="213"/>
        <end position="278"/>
    </location>
</feature>
<dbReference type="KEGG" id="dco:SAMEA4475696_0990"/>
<dbReference type="Proteomes" id="UP000242637">
    <property type="component" value="Chromosome 1"/>
</dbReference>
<dbReference type="Pfam" id="PF20259">
    <property type="entry name" value="tRNA_Me_trans_M"/>
    <property type="match status" value="1"/>
</dbReference>
<dbReference type="SUPFAM" id="SSF52402">
    <property type="entry name" value="Adenine nucleotide alpha hydrolases-like"/>
    <property type="match status" value="1"/>
</dbReference>
<keyword evidence="14" id="KW-1185">Reference proteome</keyword>
<keyword evidence="8" id="KW-1015">Disulfide bond</keyword>
<evidence type="ECO:0000256" key="8">
    <source>
        <dbReference type="ARBA" id="ARBA00023157"/>
    </source>
</evidence>
<dbReference type="Pfam" id="PF20258">
    <property type="entry name" value="tRNA_Me_trans_C"/>
    <property type="match status" value="1"/>
</dbReference>
<dbReference type="GeneID" id="63459233"/>
<dbReference type="RefSeq" id="WP_028327067.1">
    <property type="nucleotide sequence ID" value="NZ_JAAFNI010000001.1"/>
</dbReference>
<feature type="region of interest" description="Interaction with tRNA" evidence="10">
    <location>
        <begin position="154"/>
        <end position="156"/>
    </location>
</feature>
<dbReference type="GO" id="GO:0005737">
    <property type="term" value="C:cytoplasm"/>
    <property type="evidence" value="ECO:0007669"/>
    <property type="project" value="UniProtKB-SubCell"/>
</dbReference>
<evidence type="ECO:0000256" key="3">
    <source>
        <dbReference type="ARBA" id="ARBA00022679"/>
    </source>
</evidence>
<feature type="active site" description="Cysteine persulfide intermediate" evidence="10">
    <location>
        <position position="204"/>
    </location>
</feature>
<evidence type="ECO:0000313" key="14">
    <source>
        <dbReference type="Proteomes" id="UP000242637"/>
    </source>
</evidence>
<protein>
    <recommendedName>
        <fullName evidence="10">tRNA-specific 2-thiouridylase MnmA</fullName>
        <ecNumber evidence="10">2.8.1.13</ecNumber>
    </recommendedName>
</protein>
<accession>A0A239VF08</accession>
<feature type="domain" description="tRNA-specific 2-thiouridylase MnmA-like C-terminal" evidence="11">
    <location>
        <begin position="287"/>
        <end position="362"/>
    </location>
</feature>
<dbReference type="Gene3D" id="2.30.30.280">
    <property type="entry name" value="Adenine nucleotide alpha hydrolases-like domains"/>
    <property type="match status" value="1"/>
</dbReference>
<gene>
    <name evidence="10 13" type="primary">mnmA</name>
    <name evidence="13" type="ORF">SAMEA4475696_00990</name>
</gene>
<keyword evidence="4 10" id="KW-0819">tRNA processing</keyword>
<dbReference type="NCBIfam" id="TIGR00420">
    <property type="entry name" value="trmU"/>
    <property type="match status" value="1"/>
</dbReference>
<evidence type="ECO:0000256" key="1">
    <source>
        <dbReference type="ARBA" id="ARBA00022490"/>
    </source>
</evidence>
<dbReference type="CDD" id="cd01998">
    <property type="entry name" value="MnmA_TRMU-like"/>
    <property type="match status" value="1"/>
</dbReference>
<keyword evidence="5 10" id="KW-0547">Nucleotide-binding</keyword>
<evidence type="ECO:0000256" key="9">
    <source>
        <dbReference type="ARBA" id="ARBA00051542"/>
    </source>
</evidence>
<dbReference type="EC" id="2.8.1.13" evidence="10"/>
<dbReference type="GO" id="GO:0002143">
    <property type="term" value="P:tRNA wobble position uridine thiolation"/>
    <property type="evidence" value="ECO:0007669"/>
    <property type="project" value="TreeGrafter"/>
</dbReference>
<comment type="function">
    <text evidence="10">Catalyzes the 2-thiolation of uridine at the wobble position (U34) of tRNA, leading to the formation of s(2)U34.</text>
</comment>
<dbReference type="PANTHER" id="PTHR11933">
    <property type="entry name" value="TRNA 5-METHYLAMINOMETHYL-2-THIOURIDYLATE -METHYLTRANSFERASE"/>
    <property type="match status" value="1"/>
</dbReference>
<comment type="catalytic activity">
    <reaction evidence="9 10">
        <text>S-sulfanyl-L-cysteinyl-[protein] + uridine(34) in tRNA + AH2 + ATP = 2-thiouridine(34) in tRNA + L-cysteinyl-[protein] + A + AMP + diphosphate + H(+)</text>
        <dbReference type="Rhea" id="RHEA:47032"/>
        <dbReference type="Rhea" id="RHEA-COMP:10131"/>
        <dbReference type="Rhea" id="RHEA-COMP:11726"/>
        <dbReference type="Rhea" id="RHEA-COMP:11727"/>
        <dbReference type="Rhea" id="RHEA-COMP:11728"/>
        <dbReference type="ChEBI" id="CHEBI:13193"/>
        <dbReference type="ChEBI" id="CHEBI:15378"/>
        <dbReference type="ChEBI" id="CHEBI:17499"/>
        <dbReference type="ChEBI" id="CHEBI:29950"/>
        <dbReference type="ChEBI" id="CHEBI:30616"/>
        <dbReference type="ChEBI" id="CHEBI:33019"/>
        <dbReference type="ChEBI" id="CHEBI:61963"/>
        <dbReference type="ChEBI" id="CHEBI:65315"/>
        <dbReference type="ChEBI" id="CHEBI:87170"/>
        <dbReference type="ChEBI" id="CHEBI:456215"/>
        <dbReference type="EC" id="2.8.1.13"/>
    </reaction>
</comment>
<dbReference type="InterPro" id="IPR046885">
    <property type="entry name" value="MnmA-like_C"/>
</dbReference>
<evidence type="ECO:0000259" key="11">
    <source>
        <dbReference type="Pfam" id="PF20258"/>
    </source>
</evidence>
<keyword evidence="2 10" id="KW-0820">tRNA-binding</keyword>
<keyword evidence="1 10" id="KW-0963">Cytoplasm</keyword>
<dbReference type="FunFam" id="3.40.50.620:FF:000057">
    <property type="entry name" value="tRNA-specific 2-thiouridylase MnmA"/>
    <property type="match status" value="1"/>
</dbReference>
<dbReference type="EMBL" id="LT906453">
    <property type="protein sequence ID" value="SNV20369.1"/>
    <property type="molecule type" value="Genomic_DNA"/>
</dbReference>
<evidence type="ECO:0000256" key="6">
    <source>
        <dbReference type="ARBA" id="ARBA00022840"/>
    </source>
</evidence>
<evidence type="ECO:0000259" key="12">
    <source>
        <dbReference type="Pfam" id="PF20259"/>
    </source>
</evidence>
<dbReference type="GO" id="GO:0103016">
    <property type="term" value="F:tRNA-uridine 2-sulfurtransferase activity"/>
    <property type="evidence" value="ECO:0007669"/>
    <property type="project" value="UniProtKB-EC"/>
</dbReference>
<keyword evidence="7 10" id="KW-0694">RNA-binding</keyword>
<dbReference type="InterPro" id="IPR046884">
    <property type="entry name" value="MnmA-like_central"/>
</dbReference>
<feature type="binding site" evidence="10">
    <location>
        <position position="126"/>
    </location>
    <ligand>
        <name>ATP</name>
        <dbReference type="ChEBI" id="CHEBI:30616"/>
    </ligand>
</feature>
<dbReference type="STRING" id="1121387.GCA_000429885_01097"/>
<evidence type="ECO:0000313" key="13">
    <source>
        <dbReference type="EMBL" id="SNV20369.1"/>
    </source>
</evidence>
<reference evidence="13 14" key="1">
    <citation type="submission" date="2017-06" db="EMBL/GenBank/DDBJ databases">
        <authorList>
            <consortium name="Pathogen Informatics"/>
        </authorList>
    </citation>
    <scope>NUCLEOTIDE SEQUENCE [LARGE SCALE GENOMIC DNA]</scope>
    <source>
        <strain evidence="13 14">NCTC13039</strain>
    </source>
</reference>
<sequence>MSRIVAAMSGGVDSAVAAARMVQAGHDVIGVHMALSSNAATLRESARGCCTLEDASDARRVADKLGIPYYVWDFAEEFRNDVIEDFVTEYAAGRTPNPCLRCNEKIKFSALLERALALGFDGVATGHYARVIEPGDPENTTGERELHRAVDHAKDQSYVLGVLDAEQLAASWFPLGDTTKPVIRQEAARHGFSVAKKPDSHDICFIADGDTRAYLAARLGSEPGPITEPDGTIVGEHAGAYAYTIGQRRGLHLQRPAADGRPRYVIGTDPTSNTVTIGPEELLRIDRIDIDHLRWSSARPTGEAHLGVQLRAHGREYPVTVTVPTTDETTLTLHLQEPVRGVAPGQSAVLYDGPRVVGSGTISATGRSNPTN</sequence>
<dbReference type="PANTHER" id="PTHR11933:SF5">
    <property type="entry name" value="MITOCHONDRIAL TRNA-SPECIFIC 2-THIOURIDYLASE 1"/>
    <property type="match status" value="1"/>
</dbReference>
<evidence type="ECO:0000256" key="10">
    <source>
        <dbReference type="HAMAP-Rule" id="MF_00144"/>
    </source>
</evidence>
<comment type="caution">
    <text evidence="10">Lacks conserved residue(s) required for the propagation of feature annotation.</text>
</comment>
<proteinExistence type="inferred from homology"/>
<evidence type="ECO:0000256" key="7">
    <source>
        <dbReference type="ARBA" id="ARBA00022884"/>
    </source>
</evidence>
<dbReference type="Pfam" id="PF03054">
    <property type="entry name" value="tRNA_Me_trans"/>
    <property type="match status" value="1"/>
</dbReference>
<dbReference type="InterPro" id="IPR023382">
    <property type="entry name" value="MnmA-like_central_sf"/>
</dbReference>
<comment type="similarity">
    <text evidence="10">Belongs to the MnmA/TRMU family.</text>
</comment>